<dbReference type="AlphaFoldDB" id="A0A814IQU6"/>
<keyword evidence="2" id="KW-0175">Coiled coil</keyword>
<keyword evidence="1" id="KW-0863">Zinc-finger</keyword>
<protein>
    <recommendedName>
        <fullName evidence="3">C2H2-type domain-containing protein</fullName>
    </recommendedName>
</protein>
<dbReference type="InterPro" id="IPR013087">
    <property type="entry name" value="Znf_C2H2_type"/>
</dbReference>
<evidence type="ECO:0000256" key="2">
    <source>
        <dbReference type="SAM" id="Coils"/>
    </source>
</evidence>
<dbReference type="Proteomes" id="UP000663879">
    <property type="component" value="Unassembled WGS sequence"/>
</dbReference>
<feature type="coiled-coil region" evidence="2">
    <location>
        <begin position="137"/>
        <end position="164"/>
    </location>
</feature>
<dbReference type="EMBL" id="CAJNOC010004608">
    <property type="protein sequence ID" value="CAF1027720.1"/>
    <property type="molecule type" value="Genomic_DNA"/>
</dbReference>
<evidence type="ECO:0000313" key="4">
    <source>
        <dbReference type="EMBL" id="CAF1027720.1"/>
    </source>
</evidence>
<keyword evidence="1" id="KW-0862">Zinc</keyword>
<sequence length="171" mass="20050">MCRKVKDVKDEDINRLKEKYKDVLSGRLEMNHHKIMTFVTLIIPVLAEQYKDQTTVRYNCLFTDCIPFNRSYITKQKYIQHLCLKHAHQLPGQAIFLLNSDSNLRFGGFNCEKCGRNFKRKDHFLNHSRNIDCKKEKANESNENGKINKELESADEKAEEINLDDSIIVLD</sequence>
<evidence type="ECO:0000259" key="3">
    <source>
        <dbReference type="PROSITE" id="PS50157"/>
    </source>
</evidence>
<name>A0A814IQU6_9BILA</name>
<keyword evidence="5" id="KW-1185">Reference proteome</keyword>
<keyword evidence="1" id="KW-0479">Metal-binding</keyword>
<dbReference type="PROSITE" id="PS50157">
    <property type="entry name" value="ZINC_FINGER_C2H2_2"/>
    <property type="match status" value="1"/>
</dbReference>
<gene>
    <name evidence="4" type="ORF">OXX778_LOCUS17701</name>
</gene>
<organism evidence="4 5">
    <name type="scientific">Brachionus calyciflorus</name>
    <dbReference type="NCBI Taxonomy" id="104777"/>
    <lineage>
        <taxon>Eukaryota</taxon>
        <taxon>Metazoa</taxon>
        <taxon>Spiralia</taxon>
        <taxon>Gnathifera</taxon>
        <taxon>Rotifera</taxon>
        <taxon>Eurotatoria</taxon>
        <taxon>Monogononta</taxon>
        <taxon>Pseudotrocha</taxon>
        <taxon>Ploima</taxon>
        <taxon>Brachionidae</taxon>
        <taxon>Brachionus</taxon>
    </lineage>
</organism>
<dbReference type="OrthoDB" id="10004641at2759"/>
<evidence type="ECO:0000313" key="5">
    <source>
        <dbReference type="Proteomes" id="UP000663879"/>
    </source>
</evidence>
<evidence type="ECO:0000256" key="1">
    <source>
        <dbReference type="PROSITE-ProRule" id="PRU00042"/>
    </source>
</evidence>
<reference evidence="4" key="1">
    <citation type="submission" date="2021-02" db="EMBL/GenBank/DDBJ databases">
        <authorList>
            <person name="Nowell W R."/>
        </authorList>
    </citation>
    <scope>NUCLEOTIDE SEQUENCE</scope>
    <source>
        <strain evidence="4">Ploen Becks lab</strain>
    </source>
</reference>
<proteinExistence type="predicted"/>
<comment type="caution">
    <text evidence="4">The sequence shown here is derived from an EMBL/GenBank/DDBJ whole genome shotgun (WGS) entry which is preliminary data.</text>
</comment>
<feature type="domain" description="C2H2-type" evidence="3">
    <location>
        <begin position="109"/>
        <end position="137"/>
    </location>
</feature>
<dbReference type="GO" id="GO:0008270">
    <property type="term" value="F:zinc ion binding"/>
    <property type="evidence" value="ECO:0007669"/>
    <property type="project" value="UniProtKB-KW"/>
</dbReference>
<accession>A0A814IQU6</accession>